<reference evidence="1" key="1">
    <citation type="journal article" date="2014" name="Front. Microbiol.">
        <title>High frequency of phylogenetically diverse reductive dehalogenase-homologous genes in deep subseafloor sedimentary metagenomes.</title>
        <authorList>
            <person name="Kawai M."/>
            <person name="Futagami T."/>
            <person name="Toyoda A."/>
            <person name="Takaki Y."/>
            <person name="Nishi S."/>
            <person name="Hori S."/>
            <person name="Arai W."/>
            <person name="Tsubouchi T."/>
            <person name="Morono Y."/>
            <person name="Uchiyama I."/>
            <person name="Ito T."/>
            <person name="Fujiyama A."/>
            <person name="Inagaki F."/>
            <person name="Takami H."/>
        </authorList>
    </citation>
    <scope>NUCLEOTIDE SEQUENCE</scope>
    <source>
        <strain evidence="1">Expedition CK06-06</strain>
    </source>
</reference>
<sequence length="46" mass="4831">IAAAPKRIRRQGIALKDEVTSAEVVVVSDDLSVVAKPARESADGNQ</sequence>
<comment type="caution">
    <text evidence="1">The sequence shown here is derived from an EMBL/GenBank/DDBJ whole genome shotgun (WGS) entry which is preliminary data.</text>
</comment>
<accession>X0XTH9</accession>
<name>X0XTH9_9ZZZZ</name>
<evidence type="ECO:0000313" key="1">
    <source>
        <dbReference type="EMBL" id="GAG46509.1"/>
    </source>
</evidence>
<organism evidence="1">
    <name type="scientific">marine sediment metagenome</name>
    <dbReference type="NCBI Taxonomy" id="412755"/>
    <lineage>
        <taxon>unclassified sequences</taxon>
        <taxon>metagenomes</taxon>
        <taxon>ecological metagenomes</taxon>
    </lineage>
</organism>
<dbReference type="EMBL" id="BARS01051554">
    <property type="protein sequence ID" value="GAG46509.1"/>
    <property type="molecule type" value="Genomic_DNA"/>
</dbReference>
<proteinExistence type="predicted"/>
<feature type="non-terminal residue" evidence="1">
    <location>
        <position position="1"/>
    </location>
</feature>
<gene>
    <name evidence="1" type="ORF">S01H1_76766</name>
</gene>
<dbReference type="AlphaFoldDB" id="X0XTH9"/>
<protein>
    <submittedName>
        <fullName evidence="1">Uncharacterized protein</fullName>
    </submittedName>
</protein>